<dbReference type="NCBIfam" id="TIGR00041">
    <property type="entry name" value="DTMP_kinase"/>
    <property type="match status" value="1"/>
</dbReference>
<comment type="function">
    <text evidence="11 12">Phosphorylation of dTMP to form dTDP in both de novo and salvage pathways of dTTP synthesis.</text>
</comment>
<dbReference type="InterPro" id="IPR027417">
    <property type="entry name" value="P-loop_NTPase"/>
</dbReference>
<keyword evidence="8 12" id="KW-0067">ATP-binding</keyword>
<keyword evidence="4 12" id="KW-0808">Transferase</keyword>
<evidence type="ECO:0000256" key="9">
    <source>
        <dbReference type="ARBA" id="ARBA00029962"/>
    </source>
</evidence>
<dbReference type="KEGG" id="phn:PAEH1_01970"/>
<dbReference type="InterPro" id="IPR039430">
    <property type="entry name" value="Thymidylate_kin-like_dom"/>
</dbReference>
<evidence type="ECO:0000259" key="13">
    <source>
        <dbReference type="Pfam" id="PF02223"/>
    </source>
</evidence>
<dbReference type="GO" id="GO:0005524">
    <property type="term" value="F:ATP binding"/>
    <property type="evidence" value="ECO:0007669"/>
    <property type="project" value="UniProtKB-UniRule"/>
</dbReference>
<evidence type="ECO:0000256" key="11">
    <source>
        <dbReference type="ARBA" id="ARBA00057735"/>
    </source>
</evidence>
<name>A0A1U9JXT8_9BURK</name>
<evidence type="ECO:0000256" key="4">
    <source>
        <dbReference type="ARBA" id="ARBA00022679"/>
    </source>
</evidence>
<reference evidence="14 15" key="1">
    <citation type="submission" date="2017-01" db="EMBL/GenBank/DDBJ databases">
        <title>Complete Genome Sequence of Paenalcaligenes hominis, Isolated from a paraplegic Patient with neurogenic bladder.</title>
        <authorList>
            <person name="Mukhopadhyay R."/>
            <person name="Joaquin J."/>
            <person name="Hogue R."/>
            <person name="Kilaru A."/>
            <person name="Jospin G."/>
            <person name="Mars K."/>
            <person name="Eisen J.A."/>
            <person name="Chaturvedi V."/>
        </authorList>
    </citation>
    <scope>NUCLEOTIDE SEQUENCE [LARGE SCALE GENOMIC DNA]</scope>
    <source>
        <strain evidence="14 15">15S00501</strain>
    </source>
</reference>
<dbReference type="Proteomes" id="UP000189369">
    <property type="component" value="Chromosome"/>
</dbReference>
<protein>
    <recommendedName>
        <fullName evidence="3 12">Thymidylate kinase</fullName>
        <ecNumber evidence="2 12">2.7.4.9</ecNumber>
    </recommendedName>
    <alternativeName>
        <fullName evidence="9 12">dTMP kinase</fullName>
    </alternativeName>
</protein>
<dbReference type="GO" id="GO:0006233">
    <property type="term" value="P:dTDP biosynthetic process"/>
    <property type="evidence" value="ECO:0007669"/>
    <property type="project" value="InterPro"/>
</dbReference>
<evidence type="ECO:0000256" key="2">
    <source>
        <dbReference type="ARBA" id="ARBA00012980"/>
    </source>
</evidence>
<keyword evidence="7 12" id="KW-0418">Kinase</keyword>
<dbReference type="PANTHER" id="PTHR10344">
    <property type="entry name" value="THYMIDYLATE KINASE"/>
    <property type="match status" value="1"/>
</dbReference>
<evidence type="ECO:0000256" key="8">
    <source>
        <dbReference type="ARBA" id="ARBA00022840"/>
    </source>
</evidence>
<dbReference type="GO" id="GO:0006235">
    <property type="term" value="P:dTTP biosynthetic process"/>
    <property type="evidence" value="ECO:0007669"/>
    <property type="project" value="UniProtKB-UniRule"/>
</dbReference>
<dbReference type="GO" id="GO:0005829">
    <property type="term" value="C:cytosol"/>
    <property type="evidence" value="ECO:0007669"/>
    <property type="project" value="TreeGrafter"/>
</dbReference>
<organism evidence="14 15">
    <name type="scientific">Paenalcaligenes hominis</name>
    <dbReference type="NCBI Taxonomy" id="643674"/>
    <lineage>
        <taxon>Bacteria</taxon>
        <taxon>Pseudomonadati</taxon>
        <taxon>Pseudomonadota</taxon>
        <taxon>Betaproteobacteria</taxon>
        <taxon>Burkholderiales</taxon>
        <taxon>Alcaligenaceae</taxon>
        <taxon>Paenalcaligenes</taxon>
    </lineage>
</organism>
<evidence type="ECO:0000256" key="10">
    <source>
        <dbReference type="ARBA" id="ARBA00048743"/>
    </source>
</evidence>
<evidence type="ECO:0000313" key="14">
    <source>
        <dbReference type="EMBL" id="AQS50623.1"/>
    </source>
</evidence>
<dbReference type="HAMAP" id="MF_00165">
    <property type="entry name" value="Thymidylate_kinase"/>
    <property type="match status" value="1"/>
</dbReference>
<dbReference type="CDD" id="cd01672">
    <property type="entry name" value="TMPK"/>
    <property type="match status" value="1"/>
</dbReference>
<evidence type="ECO:0000256" key="12">
    <source>
        <dbReference type="HAMAP-Rule" id="MF_00165"/>
    </source>
</evidence>
<evidence type="ECO:0000256" key="1">
    <source>
        <dbReference type="ARBA" id="ARBA00009776"/>
    </source>
</evidence>
<feature type="binding site" evidence="12">
    <location>
        <begin position="15"/>
        <end position="22"/>
    </location>
    <ligand>
        <name>ATP</name>
        <dbReference type="ChEBI" id="CHEBI:30616"/>
    </ligand>
</feature>
<proteinExistence type="inferred from homology"/>
<feature type="domain" description="Thymidylate kinase-like" evidence="13">
    <location>
        <begin position="13"/>
        <end position="198"/>
    </location>
</feature>
<dbReference type="InterPro" id="IPR018094">
    <property type="entry name" value="Thymidylate_kinase"/>
</dbReference>
<dbReference type="SUPFAM" id="SSF52540">
    <property type="entry name" value="P-loop containing nucleoside triphosphate hydrolases"/>
    <property type="match status" value="1"/>
</dbReference>
<evidence type="ECO:0000256" key="3">
    <source>
        <dbReference type="ARBA" id="ARBA00017144"/>
    </source>
</evidence>
<comment type="similarity">
    <text evidence="1 12">Belongs to the thymidylate kinase family.</text>
</comment>
<dbReference type="AlphaFoldDB" id="A0A1U9JXT8"/>
<dbReference type="Pfam" id="PF02223">
    <property type="entry name" value="Thymidylate_kin"/>
    <property type="match status" value="1"/>
</dbReference>
<gene>
    <name evidence="12" type="primary">tmk</name>
    <name evidence="14" type="ORF">PAEH1_01970</name>
</gene>
<dbReference type="EMBL" id="CP019697">
    <property type="protein sequence ID" value="AQS50623.1"/>
    <property type="molecule type" value="Genomic_DNA"/>
</dbReference>
<dbReference type="OrthoDB" id="9774907at2"/>
<dbReference type="GO" id="GO:0004798">
    <property type="term" value="F:dTMP kinase activity"/>
    <property type="evidence" value="ECO:0007669"/>
    <property type="project" value="UniProtKB-UniRule"/>
</dbReference>
<evidence type="ECO:0000256" key="5">
    <source>
        <dbReference type="ARBA" id="ARBA00022727"/>
    </source>
</evidence>
<dbReference type="STRING" id="643674.PAEH1_01970"/>
<dbReference type="GO" id="GO:0006227">
    <property type="term" value="P:dUDP biosynthetic process"/>
    <property type="evidence" value="ECO:0007669"/>
    <property type="project" value="TreeGrafter"/>
</dbReference>
<dbReference type="FunFam" id="3.40.50.300:FF:000225">
    <property type="entry name" value="Thymidylate kinase"/>
    <property type="match status" value="1"/>
</dbReference>
<evidence type="ECO:0000256" key="6">
    <source>
        <dbReference type="ARBA" id="ARBA00022741"/>
    </source>
</evidence>
<keyword evidence="5 12" id="KW-0545">Nucleotide biosynthesis</keyword>
<comment type="catalytic activity">
    <reaction evidence="10 12">
        <text>dTMP + ATP = dTDP + ADP</text>
        <dbReference type="Rhea" id="RHEA:13517"/>
        <dbReference type="ChEBI" id="CHEBI:30616"/>
        <dbReference type="ChEBI" id="CHEBI:58369"/>
        <dbReference type="ChEBI" id="CHEBI:63528"/>
        <dbReference type="ChEBI" id="CHEBI:456216"/>
        <dbReference type="EC" id="2.7.4.9"/>
    </reaction>
</comment>
<evidence type="ECO:0000256" key="7">
    <source>
        <dbReference type="ARBA" id="ARBA00022777"/>
    </source>
</evidence>
<evidence type="ECO:0000313" key="15">
    <source>
        <dbReference type="Proteomes" id="UP000189369"/>
    </source>
</evidence>
<sequence length="207" mass="24033">MHPTSQRGLFLTLEGVDGAGKSTHIPFITRYLERKGITVVVTREPGGTPLGEKLRDMLLHTPMSLKTEALLMFAARNEHIEQVIEPALAAGHWVLCDRFTDASFAYQGGGRQLGAEPIEQLEQWTHPRLQPDHTWLFDLDLRLAQERLRRTRDMDRFETEAEDFFIRTQQFYHLRAQRFPQRFKLIDSSQSIEVIEQQLAQQMDTFI</sequence>
<dbReference type="EC" id="2.7.4.9" evidence="2 12"/>
<dbReference type="Gene3D" id="3.40.50.300">
    <property type="entry name" value="P-loop containing nucleotide triphosphate hydrolases"/>
    <property type="match status" value="1"/>
</dbReference>
<keyword evidence="6 12" id="KW-0547">Nucleotide-binding</keyword>
<accession>A0A1U9JXT8</accession>
<dbReference type="PANTHER" id="PTHR10344:SF4">
    <property type="entry name" value="UMP-CMP KINASE 2, MITOCHONDRIAL"/>
    <property type="match status" value="1"/>
</dbReference>